<proteinExistence type="predicted"/>
<dbReference type="RefSeq" id="WP_030229010.1">
    <property type="nucleotide sequence ID" value="NZ_BSRP01000001.1"/>
</dbReference>
<dbReference type="AlphaFoldDB" id="A0A2K8P7C4"/>
<sequence>MPLDSYGVLSGTLHSHFRDQPDTQGHWFHVNLEVDAPAGRYRCAVDVDSKESATGVQWKTFTLSASQLDPLPALAAGYHDLSMSSGSGAVDYLRHPAFVDRPGCLFVRRPPAWIQNLLDRLNPPRPWISGSNLDAAGALEPILVPGRPILILGQPFDHGGLGMHNIHQNQGDPYGSQWWPDNGTWQDGATFTRRADGLYDVFLNKFTSQADHTGPDGHPRSESADS</sequence>
<dbReference type="OrthoDB" id="291334at2"/>
<dbReference type="Proteomes" id="UP000231791">
    <property type="component" value="Chromosome"/>
</dbReference>
<organism evidence="1 2">
    <name type="scientific">Streptomyces lavendulae subsp. lavendulae</name>
    <dbReference type="NCBI Taxonomy" id="58340"/>
    <lineage>
        <taxon>Bacteria</taxon>
        <taxon>Bacillati</taxon>
        <taxon>Actinomycetota</taxon>
        <taxon>Actinomycetes</taxon>
        <taxon>Kitasatosporales</taxon>
        <taxon>Streptomycetaceae</taxon>
        <taxon>Streptomyces</taxon>
    </lineage>
</organism>
<name>A0A2K8P7C4_STRLA</name>
<evidence type="ECO:0000313" key="2">
    <source>
        <dbReference type="Proteomes" id="UP000231791"/>
    </source>
</evidence>
<evidence type="ECO:0000313" key="1">
    <source>
        <dbReference type="EMBL" id="ATZ22639.1"/>
    </source>
</evidence>
<protein>
    <submittedName>
        <fullName evidence="1">Uncharacterized protein</fullName>
    </submittedName>
</protein>
<dbReference type="EMBL" id="CP024985">
    <property type="protein sequence ID" value="ATZ22639.1"/>
    <property type="molecule type" value="Genomic_DNA"/>
</dbReference>
<accession>A0A2K8P7C4</accession>
<reference evidence="1 2" key="1">
    <citation type="submission" date="2017-11" db="EMBL/GenBank/DDBJ databases">
        <title>Complete genome sequence of Streptomyces lavendulae subsp. lavendulae CCM 3239 (formerly 'Streptomyces aureofaciens CCM 3239'), the producer of the angucycline-type antibiotic auricin.</title>
        <authorList>
            <person name="Busche T."/>
            <person name="Novakova R."/>
            <person name="Al'Dilaimi A."/>
            <person name="Homerova D."/>
            <person name="Feckova L."/>
            <person name="Rezuchova B."/>
            <person name="Mingyar E."/>
            <person name="Csolleiova D."/>
            <person name="Bekeova C."/>
            <person name="Winkler A."/>
            <person name="Sevcikova B."/>
            <person name="Kalinowski J."/>
            <person name="Kormanec J."/>
            <person name="Ruckert C."/>
        </authorList>
    </citation>
    <scope>NUCLEOTIDE SEQUENCE [LARGE SCALE GENOMIC DNA]</scope>
    <source>
        <strain evidence="1 2">CCM 3239</strain>
    </source>
</reference>
<gene>
    <name evidence="1" type="ORF">SLAV_03655</name>
</gene>
<dbReference type="InterPro" id="IPR019268">
    <property type="entry name" value="DUF2278"/>
</dbReference>
<dbReference type="Pfam" id="PF10042">
    <property type="entry name" value="DUF2278"/>
    <property type="match status" value="1"/>
</dbReference>
<dbReference type="KEGG" id="slx:SLAV_03655"/>
<keyword evidence="2" id="KW-1185">Reference proteome</keyword>
<dbReference type="GeneID" id="49381873"/>